<dbReference type="GeneID" id="54348029"/>
<protein>
    <submittedName>
        <fullName evidence="1">Uncharacterized protein</fullName>
    </submittedName>
</protein>
<accession>A0A6A5RSL5</accession>
<gene>
    <name evidence="1" type="ORF">M421DRAFT_409116</name>
</gene>
<reference evidence="1" key="1">
    <citation type="journal article" date="2020" name="Stud. Mycol.">
        <title>101 Dothideomycetes genomes: a test case for predicting lifestyles and emergence of pathogens.</title>
        <authorList>
            <person name="Haridas S."/>
            <person name="Albert R."/>
            <person name="Binder M."/>
            <person name="Bloem J."/>
            <person name="Labutti K."/>
            <person name="Salamov A."/>
            <person name="Andreopoulos B."/>
            <person name="Baker S."/>
            <person name="Barry K."/>
            <person name="Bills G."/>
            <person name="Bluhm B."/>
            <person name="Cannon C."/>
            <person name="Castanera R."/>
            <person name="Culley D."/>
            <person name="Daum C."/>
            <person name="Ezra D."/>
            <person name="Gonzalez J."/>
            <person name="Henrissat B."/>
            <person name="Kuo A."/>
            <person name="Liang C."/>
            <person name="Lipzen A."/>
            <person name="Lutzoni F."/>
            <person name="Magnuson J."/>
            <person name="Mondo S."/>
            <person name="Nolan M."/>
            <person name="Ohm R."/>
            <person name="Pangilinan J."/>
            <person name="Park H.-J."/>
            <person name="Ramirez L."/>
            <person name="Alfaro M."/>
            <person name="Sun H."/>
            <person name="Tritt A."/>
            <person name="Yoshinaga Y."/>
            <person name="Zwiers L.-H."/>
            <person name="Turgeon B."/>
            <person name="Goodwin S."/>
            <person name="Spatafora J."/>
            <person name="Crous P."/>
            <person name="Grigoriev I."/>
        </authorList>
    </citation>
    <scope>NUCLEOTIDE SEQUENCE</scope>
    <source>
        <strain evidence="1">CBS 183.55</strain>
    </source>
</reference>
<dbReference type="EMBL" id="ML978961">
    <property type="protein sequence ID" value="KAF1931441.1"/>
    <property type="molecule type" value="Genomic_DNA"/>
</dbReference>
<dbReference type="AlphaFoldDB" id="A0A6A5RSL5"/>
<proteinExistence type="predicted"/>
<keyword evidence="2" id="KW-1185">Reference proteome</keyword>
<evidence type="ECO:0000313" key="1">
    <source>
        <dbReference type="EMBL" id="KAF1931441.1"/>
    </source>
</evidence>
<evidence type="ECO:0000313" key="2">
    <source>
        <dbReference type="Proteomes" id="UP000800082"/>
    </source>
</evidence>
<dbReference type="Proteomes" id="UP000800082">
    <property type="component" value="Unassembled WGS sequence"/>
</dbReference>
<organism evidence="1 2">
    <name type="scientific">Didymella exigua CBS 183.55</name>
    <dbReference type="NCBI Taxonomy" id="1150837"/>
    <lineage>
        <taxon>Eukaryota</taxon>
        <taxon>Fungi</taxon>
        <taxon>Dikarya</taxon>
        <taxon>Ascomycota</taxon>
        <taxon>Pezizomycotina</taxon>
        <taxon>Dothideomycetes</taxon>
        <taxon>Pleosporomycetidae</taxon>
        <taxon>Pleosporales</taxon>
        <taxon>Pleosporineae</taxon>
        <taxon>Didymellaceae</taxon>
        <taxon>Didymella</taxon>
    </lineage>
</organism>
<dbReference type="RefSeq" id="XP_033451689.1">
    <property type="nucleotide sequence ID" value="XM_033590365.1"/>
</dbReference>
<name>A0A6A5RSL5_9PLEO</name>
<sequence>MDHNTPMRYHRQSWMRKTVLCALHYALCSEYRLPFVLDNTHHFLRCPRSHDGSLLANIRNAPAIFIFTLNKRVCFVFDFQYCRPPAVCICVSSPKSTSPARVFASSKMDSVVVLYMHPGQGDVDRSGGVSVRGFLRSAGELIATFITSMLPSSPFFPREWTSSSSLNFGRDLSMNCAACEASIPEFGSCPETEMRSFLLGTTTFAGVLNLAQSYSSCRPSWKPTSWSQPSTCLPDIGGGHPETRSRMGRVNVCGAQLD</sequence>
<feature type="non-terminal residue" evidence="1">
    <location>
        <position position="258"/>
    </location>
</feature>